<evidence type="ECO:0000313" key="6">
    <source>
        <dbReference type="EMBL" id="QGZ59656.1"/>
    </source>
</evidence>
<dbReference type="OrthoDB" id="581741at2"/>
<evidence type="ECO:0000256" key="3">
    <source>
        <dbReference type="ARBA" id="ARBA00022989"/>
    </source>
</evidence>
<dbReference type="Proteomes" id="UP000434209">
    <property type="component" value="Chromosome 4"/>
</dbReference>
<feature type="transmembrane region" description="Helical" evidence="5">
    <location>
        <begin position="6"/>
        <end position="24"/>
    </location>
</feature>
<dbReference type="InterPro" id="IPR002657">
    <property type="entry name" value="BilAc:Na_symport/Acr3"/>
</dbReference>
<feature type="transmembrane region" description="Helical" evidence="5">
    <location>
        <begin position="131"/>
        <end position="155"/>
    </location>
</feature>
<dbReference type="RefSeq" id="WP_158762834.1">
    <property type="nucleotide sequence ID" value="NZ_CP046912.1"/>
</dbReference>
<evidence type="ECO:0000256" key="1">
    <source>
        <dbReference type="ARBA" id="ARBA00004141"/>
    </source>
</evidence>
<feature type="transmembrane region" description="Helical" evidence="5">
    <location>
        <begin position="45"/>
        <end position="63"/>
    </location>
</feature>
<dbReference type="Gene3D" id="1.20.1530.20">
    <property type="match status" value="1"/>
</dbReference>
<dbReference type="InterPro" id="IPR038770">
    <property type="entry name" value="Na+/solute_symporter_sf"/>
</dbReference>
<feature type="transmembrane region" description="Helical" evidence="5">
    <location>
        <begin position="167"/>
        <end position="192"/>
    </location>
</feature>
<dbReference type="AlphaFoldDB" id="A0A7Z2GDE7"/>
<feature type="transmembrane region" description="Helical" evidence="5">
    <location>
        <begin position="198"/>
        <end position="219"/>
    </location>
</feature>
<dbReference type="KEGG" id="pacp:FAZ97_32280"/>
<accession>A0A7Z2GDE7</accession>
<keyword evidence="7" id="KW-1185">Reference proteome</keyword>
<reference evidence="6 7" key="1">
    <citation type="submission" date="2019-12" db="EMBL/GenBank/DDBJ databases">
        <title>Paraburkholderia acidiphila 7Q-K02 sp. nov and Paraburkholderia acidisoli DHF22 sp. nov., two strains isolated from forest soil.</title>
        <authorList>
            <person name="Gao Z."/>
            <person name="Qiu L."/>
        </authorList>
    </citation>
    <scope>NUCLEOTIDE SEQUENCE [LARGE SCALE GENOMIC DNA]</scope>
    <source>
        <strain evidence="6 7">7Q-K02</strain>
    </source>
</reference>
<feature type="transmembrane region" description="Helical" evidence="5">
    <location>
        <begin position="98"/>
        <end position="125"/>
    </location>
</feature>
<feature type="transmembrane region" description="Helical" evidence="5">
    <location>
        <begin position="253"/>
        <end position="273"/>
    </location>
</feature>
<gene>
    <name evidence="6" type="ORF">FAZ97_32280</name>
</gene>
<evidence type="ECO:0000256" key="5">
    <source>
        <dbReference type="SAM" id="Phobius"/>
    </source>
</evidence>
<keyword evidence="4 5" id="KW-0472">Membrane</keyword>
<keyword evidence="3 5" id="KW-1133">Transmembrane helix</keyword>
<comment type="subcellular location">
    <subcellularLocation>
        <location evidence="1">Membrane</location>
        <topology evidence="1">Multi-pass membrane protein</topology>
    </subcellularLocation>
</comment>
<feature type="transmembrane region" description="Helical" evidence="5">
    <location>
        <begin position="69"/>
        <end position="86"/>
    </location>
</feature>
<dbReference type="EMBL" id="CP046912">
    <property type="protein sequence ID" value="QGZ59656.1"/>
    <property type="molecule type" value="Genomic_DNA"/>
</dbReference>
<dbReference type="GO" id="GO:0016020">
    <property type="term" value="C:membrane"/>
    <property type="evidence" value="ECO:0007669"/>
    <property type="project" value="UniProtKB-SubCell"/>
</dbReference>
<sequence>MDAKTLTLLALQCAIAATVFTYGLQATRDDLLYIARRPGLLLRSLIAMLVIMPLVVVACVYYLQLPQPTAVVLIALAISPVPPLLPKKHKKAGGVAPYGLGLLVVLALVSIVTVPLSVAVLNWLFAEAIAVGPVAIMKIVLTMIIIPLAAGLVVAKLAPGAAQRLRAPVRLVATVLLFAGILVLLAGTWHGIWSATGHWTVVAIVAFVLAGLFVGHWLGGPEHEHASVLALSTASRHPAIALSISAVNFPGEQFAPTLALYLILCTILAIPYVKWQRSRSALSSSTP</sequence>
<evidence type="ECO:0000256" key="2">
    <source>
        <dbReference type="ARBA" id="ARBA00022692"/>
    </source>
</evidence>
<proteinExistence type="predicted"/>
<protein>
    <submittedName>
        <fullName evidence="6">Na+-dependent transporter</fullName>
    </submittedName>
</protein>
<organism evidence="6 7">
    <name type="scientific">Paraburkholderia acidiphila</name>
    <dbReference type="NCBI Taxonomy" id="2571747"/>
    <lineage>
        <taxon>Bacteria</taxon>
        <taxon>Pseudomonadati</taxon>
        <taxon>Pseudomonadota</taxon>
        <taxon>Betaproteobacteria</taxon>
        <taxon>Burkholderiales</taxon>
        <taxon>Burkholderiaceae</taxon>
        <taxon>Paraburkholderia</taxon>
    </lineage>
</organism>
<name>A0A7Z2GDE7_9BURK</name>
<evidence type="ECO:0000256" key="4">
    <source>
        <dbReference type="ARBA" id="ARBA00023136"/>
    </source>
</evidence>
<keyword evidence="2 5" id="KW-0812">Transmembrane</keyword>
<dbReference type="Pfam" id="PF01758">
    <property type="entry name" value="SBF"/>
    <property type="match status" value="1"/>
</dbReference>
<evidence type="ECO:0000313" key="7">
    <source>
        <dbReference type="Proteomes" id="UP000434209"/>
    </source>
</evidence>